<dbReference type="InterPro" id="IPR005467">
    <property type="entry name" value="His_kinase_dom"/>
</dbReference>
<evidence type="ECO:0000259" key="10">
    <source>
        <dbReference type="PROSITE" id="PS50110"/>
    </source>
</evidence>
<dbReference type="InterPro" id="IPR011006">
    <property type="entry name" value="CheY-like_superfamily"/>
</dbReference>
<dbReference type="InterPro" id="IPR003594">
    <property type="entry name" value="HATPase_dom"/>
</dbReference>
<dbReference type="InterPro" id="IPR004358">
    <property type="entry name" value="Sig_transdc_His_kin-like_C"/>
</dbReference>
<reference evidence="11 12" key="1">
    <citation type="submission" date="2020-04" db="EMBL/GenBank/DDBJ databases">
        <authorList>
            <person name="Basu S."/>
            <person name="Maruthanayagam V."/>
            <person name="Chakraborty S."/>
            <person name="Pramanik A."/>
            <person name="Mukherjee J."/>
            <person name="Brink B."/>
        </authorList>
    </citation>
    <scope>NUCLEOTIDE SEQUENCE [LARGE SCALE GENOMIC DNA]</scope>
    <source>
        <strain evidence="11 12">AP17</strain>
    </source>
</reference>
<dbReference type="Pfam" id="PF00512">
    <property type="entry name" value="HisKA"/>
    <property type="match status" value="1"/>
</dbReference>
<feature type="domain" description="Histidine kinase" evidence="9">
    <location>
        <begin position="169"/>
        <end position="383"/>
    </location>
</feature>
<keyword evidence="6" id="KW-0902">Two-component regulatory system</keyword>
<dbReference type="FunFam" id="3.30.565.10:FF:000006">
    <property type="entry name" value="Sensor histidine kinase WalK"/>
    <property type="match status" value="1"/>
</dbReference>
<dbReference type="Pfam" id="PF02518">
    <property type="entry name" value="HATPase_c"/>
    <property type="match status" value="1"/>
</dbReference>
<keyword evidence="8" id="KW-0175">Coiled coil</keyword>
<dbReference type="SUPFAM" id="SSF52172">
    <property type="entry name" value="CheY-like"/>
    <property type="match status" value="1"/>
</dbReference>
<dbReference type="Proteomes" id="UP000500857">
    <property type="component" value="Chromosome"/>
</dbReference>
<dbReference type="SUPFAM" id="SSF55874">
    <property type="entry name" value="ATPase domain of HSP90 chaperone/DNA topoisomerase II/histidine kinase"/>
    <property type="match status" value="1"/>
</dbReference>
<dbReference type="SMART" id="SM00387">
    <property type="entry name" value="HATPase_c"/>
    <property type="match status" value="1"/>
</dbReference>
<dbReference type="GO" id="GO:0000155">
    <property type="term" value="F:phosphorelay sensor kinase activity"/>
    <property type="evidence" value="ECO:0007669"/>
    <property type="project" value="InterPro"/>
</dbReference>
<comment type="catalytic activity">
    <reaction evidence="1">
        <text>ATP + protein L-histidine = ADP + protein N-phospho-L-histidine.</text>
        <dbReference type="EC" id="2.7.13.3"/>
    </reaction>
</comment>
<protein>
    <recommendedName>
        <fullName evidence="2">histidine kinase</fullName>
        <ecNumber evidence="2">2.7.13.3</ecNumber>
    </recommendedName>
</protein>
<dbReference type="InterPro" id="IPR036097">
    <property type="entry name" value="HisK_dim/P_sf"/>
</dbReference>
<evidence type="ECO:0000256" key="1">
    <source>
        <dbReference type="ARBA" id="ARBA00000085"/>
    </source>
</evidence>
<dbReference type="EC" id="2.7.13.3" evidence="2"/>
<evidence type="ECO:0000313" key="12">
    <source>
        <dbReference type="Proteomes" id="UP000500857"/>
    </source>
</evidence>
<dbReference type="CDD" id="cd00082">
    <property type="entry name" value="HisKA"/>
    <property type="match status" value="1"/>
</dbReference>
<dbReference type="InterPro" id="IPR036890">
    <property type="entry name" value="HATPase_C_sf"/>
</dbReference>
<dbReference type="Pfam" id="PF00072">
    <property type="entry name" value="Response_reg"/>
    <property type="match status" value="1"/>
</dbReference>
<dbReference type="SMART" id="SM00448">
    <property type="entry name" value="REC"/>
    <property type="match status" value="1"/>
</dbReference>
<keyword evidence="4" id="KW-0808">Transferase</keyword>
<dbReference type="SUPFAM" id="SSF47384">
    <property type="entry name" value="Homodimeric domain of signal transducing histidine kinase"/>
    <property type="match status" value="1"/>
</dbReference>
<dbReference type="RefSeq" id="WP_168568608.1">
    <property type="nucleotide sequence ID" value="NZ_CP051167.1"/>
</dbReference>
<evidence type="ECO:0000256" key="6">
    <source>
        <dbReference type="ARBA" id="ARBA00023012"/>
    </source>
</evidence>
<evidence type="ECO:0000313" key="11">
    <source>
        <dbReference type="EMBL" id="QIZ70453.1"/>
    </source>
</evidence>
<dbReference type="Gene3D" id="3.40.50.2300">
    <property type="match status" value="1"/>
</dbReference>
<feature type="domain" description="Response regulatory" evidence="10">
    <location>
        <begin position="10"/>
        <end position="126"/>
    </location>
</feature>
<evidence type="ECO:0000256" key="8">
    <source>
        <dbReference type="SAM" id="Coils"/>
    </source>
</evidence>
<evidence type="ECO:0000256" key="4">
    <source>
        <dbReference type="ARBA" id="ARBA00022679"/>
    </source>
</evidence>
<dbReference type="InterPro" id="IPR052162">
    <property type="entry name" value="Sensor_kinase/Photoreceptor"/>
</dbReference>
<dbReference type="KEGG" id="oxy:HCG48_07560"/>
<dbReference type="CDD" id="cd16921">
    <property type="entry name" value="HATPase_FilI-like"/>
    <property type="match status" value="1"/>
</dbReference>
<dbReference type="SMART" id="SM00388">
    <property type="entry name" value="HisKA"/>
    <property type="match status" value="1"/>
</dbReference>
<evidence type="ECO:0000259" key="9">
    <source>
        <dbReference type="PROSITE" id="PS50109"/>
    </source>
</evidence>
<name>A0A6H1TXF5_9CYAN</name>
<dbReference type="Gene3D" id="1.10.287.130">
    <property type="match status" value="1"/>
</dbReference>
<dbReference type="InterPro" id="IPR003661">
    <property type="entry name" value="HisK_dim/P_dom"/>
</dbReference>
<dbReference type="CDD" id="cd19920">
    <property type="entry name" value="REC_PA4781-like"/>
    <property type="match status" value="1"/>
</dbReference>
<organism evidence="11 12">
    <name type="scientific">Oxynema aestuarii AP17</name>
    <dbReference type="NCBI Taxonomy" id="2064643"/>
    <lineage>
        <taxon>Bacteria</taxon>
        <taxon>Bacillati</taxon>
        <taxon>Cyanobacteriota</taxon>
        <taxon>Cyanophyceae</taxon>
        <taxon>Oscillatoriophycideae</taxon>
        <taxon>Oscillatoriales</taxon>
        <taxon>Oscillatoriaceae</taxon>
        <taxon>Oxynema</taxon>
        <taxon>Oxynema aestuarii</taxon>
    </lineage>
</organism>
<keyword evidence="12" id="KW-1185">Reference proteome</keyword>
<proteinExistence type="predicted"/>
<dbReference type="PANTHER" id="PTHR43304">
    <property type="entry name" value="PHYTOCHROME-LIKE PROTEIN CPH1"/>
    <property type="match status" value="1"/>
</dbReference>
<dbReference type="PROSITE" id="PS50110">
    <property type="entry name" value="RESPONSE_REGULATORY"/>
    <property type="match status" value="1"/>
</dbReference>
<evidence type="ECO:0000256" key="2">
    <source>
        <dbReference type="ARBA" id="ARBA00012438"/>
    </source>
</evidence>
<evidence type="ECO:0000256" key="5">
    <source>
        <dbReference type="ARBA" id="ARBA00022777"/>
    </source>
</evidence>
<dbReference type="AlphaFoldDB" id="A0A6H1TXF5"/>
<dbReference type="PRINTS" id="PR00344">
    <property type="entry name" value="BCTRLSENSOR"/>
</dbReference>
<evidence type="ECO:0000256" key="7">
    <source>
        <dbReference type="PROSITE-ProRule" id="PRU00169"/>
    </source>
</evidence>
<accession>A0A6H1TXF5</accession>
<dbReference type="PROSITE" id="PS50109">
    <property type="entry name" value="HIS_KIN"/>
    <property type="match status" value="1"/>
</dbReference>
<keyword evidence="5" id="KW-0418">Kinase</keyword>
<feature type="modified residue" description="4-aspartylphosphate" evidence="7">
    <location>
        <position position="59"/>
    </location>
</feature>
<gene>
    <name evidence="11" type="ORF">HCG48_07560</name>
</gene>
<dbReference type="InterPro" id="IPR001789">
    <property type="entry name" value="Sig_transdc_resp-reg_receiver"/>
</dbReference>
<feature type="coiled-coil region" evidence="8">
    <location>
        <begin position="128"/>
        <end position="169"/>
    </location>
</feature>
<keyword evidence="3 7" id="KW-0597">Phosphoprotein</keyword>
<sequence>MTEPVSERPTILIVDDTPDNLRLLSAMLSDRGYEVRKAINGRMALIAVEAAHPDLILLDIMMPEMDGYEVCTQLKSSPKTEEIPVIFLSALNEINDKVKAFTVGGADYISKPFHEREVLIRVENRLMLRRLQKQLSEQNTKLLEQNERLNQLNAELERSNQELEQFAYVVSHDLQSPLQSIIGFVDLLAYKYKNKLDEKANRYIYFIEDGAKRMQQLIQGLLAYSRVGRKGGEFEAVDCTAIVDAVKHNLSASIAASQAEVICHPLPEAIADPLQLSQVFQNLIGNAIKFCRSEEPPKVDISAERKDDQWLFKVSDNGIGIEAEYFQRIFEIFQRLHTAEEYPGTGIGMAICKKIVERHGGQIWVESTVNVGTTFYFTLPCDRP</sequence>
<evidence type="ECO:0000256" key="3">
    <source>
        <dbReference type="ARBA" id="ARBA00022553"/>
    </source>
</evidence>
<dbReference type="EMBL" id="CP051167">
    <property type="protein sequence ID" value="QIZ70453.1"/>
    <property type="molecule type" value="Genomic_DNA"/>
</dbReference>
<dbReference type="PANTHER" id="PTHR43304:SF1">
    <property type="entry name" value="PAC DOMAIN-CONTAINING PROTEIN"/>
    <property type="match status" value="1"/>
</dbReference>
<dbReference type="Gene3D" id="3.30.565.10">
    <property type="entry name" value="Histidine kinase-like ATPase, C-terminal domain"/>
    <property type="match status" value="1"/>
</dbReference>